<organism evidence="5 6">
    <name type="scientific">Gymnopilus dilepis</name>
    <dbReference type="NCBI Taxonomy" id="231916"/>
    <lineage>
        <taxon>Eukaryota</taxon>
        <taxon>Fungi</taxon>
        <taxon>Dikarya</taxon>
        <taxon>Basidiomycota</taxon>
        <taxon>Agaricomycotina</taxon>
        <taxon>Agaricomycetes</taxon>
        <taxon>Agaricomycetidae</taxon>
        <taxon>Agaricales</taxon>
        <taxon>Agaricineae</taxon>
        <taxon>Hymenogastraceae</taxon>
        <taxon>Gymnopilus</taxon>
    </lineage>
</organism>
<comment type="similarity">
    <text evidence="1 3">Belongs to the type-B carboxylesterase/lipase family.</text>
</comment>
<dbReference type="InterPro" id="IPR019826">
    <property type="entry name" value="Carboxylesterase_B_AS"/>
</dbReference>
<dbReference type="OrthoDB" id="408631at2759"/>
<dbReference type="SUPFAM" id="SSF53474">
    <property type="entry name" value="alpha/beta-Hydrolases"/>
    <property type="match status" value="1"/>
</dbReference>
<dbReference type="EC" id="3.1.1.-" evidence="3"/>
<sequence length="542" mass="60589">MRLVYLGIGSILATIAFANPFINLDDATVAGFEDGSVSKFLGIPYAQPPVGPLRLRRTQELTRYKGHVNATAYGPACPQQKINNPFDKSLSTFMELTSHQSEDCLTINVLRPSVMPAGKQLPVVVFIYGGGFQIGDTAGNDDLVTRIVKRSVELSQPIILAHMNYRLSALGFLGGKEVHNEDIGNLGLVDQRTALRWVQKYIGQFGGDKSKVTLWGQSAGATSIVMQMLAYGGATEDLFHAAFMQSGATLPFGSILDGQAHYDFIVEKTGCQGSMNTLDCLRGVDYHVFKEAMDATPNIFSYNVRDSVLILYSSVQMYDPLVLDPHVSASRRRYIRQVLLLSVRDSTLIFALSGNCDDEGTLFSFSTQNITTEDQFRTYIRDMWFPKVPSKELQPLWSLYTSNAKDGSPFDTDNRNALTPQFKRLASFQGDAIFHSQRRPFFNGLSGRQNIWSYLTKQLKSTEYFGSYHGSELKVNLTDDYLVNFVNHHNPNTAEAPFWPEYTAENPQLYTFPESGSPIITLDNFRAEPISFLSETFEKYPI</sequence>
<evidence type="ECO:0000313" key="6">
    <source>
        <dbReference type="Proteomes" id="UP000284706"/>
    </source>
</evidence>
<accession>A0A409YRG5</accession>
<comment type="caution">
    <text evidence="5">The sequence shown here is derived from an EMBL/GenBank/DDBJ whole genome shotgun (WGS) entry which is preliminary data.</text>
</comment>
<name>A0A409YRG5_9AGAR</name>
<dbReference type="AlphaFoldDB" id="A0A409YRG5"/>
<evidence type="ECO:0000256" key="1">
    <source>
        <dbReference type="ARBA" id="ARBA00005964"/>
    </source>
</evidence>
<evidence type="ECO:0000259" key="4">
    <source>
        <dbReference type="Pfam" id="PF00135"/>
    </source>
</evidence>
<dbReference type="EMBL" id="NHYE01000456">
    <property type="protein sequence ID" value="PPR05608.1"/>
    <property type="molecule type" value="Genomic_DNA"/>
</dbReference>
<dbReference type="STRING" id="231916.A0A409YRG5"/>
<dbReference type="PANTHER" id="PTHR11559">
    <property type="entry name" value="CARBOXYLESTERASE"/>
    <property type="match status" value="1"/>
</dbReference>
<reference evidence="5 6" key="1">
    <citation type="journal article" date="2018" name="Evol. Lett.">
        <title>Horizontal gene cluster transfer increased hallucinogenic mushroom diversity.</title>
        <authorList>
            <person name="Reynolds H.T."/>
            <person name="Vijayakumar V."/>
            <person name="Gluck-Thaler E."/>
            <person name="Korotkin H.B."/>
            <person name="Matheny P.B."/>
            <person name="Slot J.C."/>
        </authorList>
    </citation>
    <scope>NUCLEOTIDE SEQUENCE [LARGE SCALE GENOMIC DNA]</scope>
    <source>
        <strain evidence="5 6">SRW20</strain>
    </source>
</reference>
<dbReference type="InterPro" id="IPR050309">
    <property type="entry name" value="Type-B_Carboxylest/Lipase"/>
</dbReference>
<gene>
    <name evidence="5" type="ORF">CVT26_009129</name>
</gene>
<dbReference type="InParanoid" id="A0A409YRG5"/>
<dbReference type="GO" id="GO:0016787">
    <property type="term" value="F:hydrolase activity"/>
    <property type="evidence" value="ECO:0007669"/>
    <property type="project" value="UniProtKB-KW"/>
</dbReference>
<proteinExistence type="inferred from homology"/>
<dbReference type="Pfam" id="PF00135">
    <property type="entry name" value="COesterase"/>
    <property type="match status" value="1"/>
</dbReference>
<dbReference type="InterPro" id="IPR029058">
    <property type="entry name" value="AB_hydrolase_fold"/>
</dbReference>
<dbReference type="PROSITE" id="PS00122">
    <property type="entry name" value="CARBOXYLESTERASE_B_1"/>
    <property type="match status" value="1"/>
</dbReference>
<dbReference type="PROSITE" id="PS00941">
    <property type="entry name" value="CARBOXYLESTERASE_B_2"/>
    <property type="match status" value="1"/>
</dbReference>
<evidence type="ECO:0000256" key="3">
    <source>
        <dbReference type="RuleBase" id="RU361235"/>
    </source>
</evidence>
<keyword evidence="2 3" id="KW-0378">Hydrolase</keyword>
<dbReference type="Proteomes" id="UP000284706">
    <property type="component" value="Unassembled WGS sequence"/>
</dbReference>
<feature type="domain" description="Carboxylesterase type B" evidence="4">
    <location>
        <begin position="20"/>
        <end position="474"/>
    </location>
</feature>
<dbReference type="Gene3D" id="3.40.50.1820">
    <property type="entry name" value="alpha/beta hydrolase"/>
    <property type="match status" value="1"/>
</dbReference>
<evidence type="ECO:0000313" key="5">
    <source>
        <dbReference type="EMBL" id="PPR05608.1"/>
    </source>
</evidence>
<protein>
    <recommendedName>
        <fullName evidence="3">Carboxylic ester hydrolase</fullName>
        <ecNumber evidence="3">3.1.1.-</ecNumber>
    </recommendedName>
</protein>
<keyword evidence="6" id="KW-1185">Reference proteome</keyword>
<dbReference type="InterPro" id="IPR002018">
    <property type="entry name" value="CarbesteraseB"/>
</dbReference>
<evidence type="ECO:0000256" key="2">
    <source>
        <dbReference type="ARBA" id="ARBA00022801"/>
    </source>
</evidence>
<dbReference type="InterPro" id="IPR019819">
    <property type="entry name" value="Carboxylesterase_B_CS"/>
</dbReference>